<evidence type="ECO:0000256" key="3">
    <source>
        <dbReference type="ARBA" id="ARBA00022692"/>
    </source>
</evidence>
<evidence type="ECO:0000256" key="2">
    <source>
        <dbReference type="ARBA" id="ARBA00022448"/>
    </source>
</evidence>
<evidence type="ECO:0000256" key="5">
    <source>
        <dbReference type="ARBA" id="ARBA00023136"/>
    </source>
</evidence>
<evidence type="ECO:0000256" key="1">
    <source>
        <dbReference type="ARBA" id="ARBA00004141"/>
    </source>
</evidence>
<evidence type="ECO:0000256" key="6">
    <source>
        <dbReference type="RuleBase" id="RU363032"/>
    </source>
</evidence>
<dbReference type="GO" id="GO:0031460">
    <property type="term" value="P:glycine betaine transport"/>
    <property type="evidence" value="ECO:0007669"/>
    <property type="project" value="TreeGrafter"/>
</dbReference>
<feature type="region of interest" description="Disordered" evidence="7">
    <location>
        <begin position="222"/>
        <end position="261"/>
    </location>
</feature>
<dbReference type="Pfam" id="PF00528">
    <property type="entry name" value="BPD_transp_1"/>
    <property type="match status" value="1"/>
</dbReference>
<dbReference type="PANTHER" id="PTHR30177:SF4">
    <property type="entry name" value="OSMOPROTECTANT IMPORT PERMEASE PROTEIN OSMW"/>
    <property type="match status" value="1"/>
</dbReference>
<feature type="domain" description="ABC transmembrane type-1" evidence="8">
    <location>
        <begin position="31"/>
        <end position="210"/>
    </location>
</feature>
<evidence type="ECO:0000256" key="7">
    <source>
        <dbReference type="SAM" id="MobiDB-lite"/>
    </source>
</evidence>
<name>A0A4P7SJS1_9CELL</name>
<organism evidence="9 10">
    <name type="scientific">Cellulomonas shaoxiangyii</name>
    <dbReference type="NCBI Taxonomy" id="2566013"/>
    <lineage>
        <taxon>Bacteria</taxon>
        <taxon>Bacillati</taxon>
        <taxon>Actinomycetota</taxon>
        <taxon>Actinomycetes</taxon>
        <taxon>Micrococcales</taxon>
        <taxon>Cellulomonadaceae</taxon>
        <taxon>Cellulomonas</taxon>
    </lineage>
</organism>
<dbReference type="RefSeq" id="WP_135973990.1">
    <property type="nucleotide sequence ID" value="NZ_CP039291.1"/>
</dbReference>
<sequence length="261" mass="27109">MSPGPVATAVANPWFSWTYLERNGQDVLRHLEQHAALTAQAVLLALAVALPLAALAHVRPRLAGVVLAGTGVLYTVPSLALFAVLAPYTGIGRRTVLIGLVVYALLVLVRNVLVGLQGVDPAVRDAARGMGYGRVRMLLAVELPQAVPAVVTGLRLATVSTVALVTVGVVVGYGGLGQLMFRGFRSNYRAEVVTATVLCLLLALVADLLLATLGRLLTPWHRSSRRGRGASPDASGPTAPGPAAAAAPARRVPGEEAAWTS</sequence>
<feature type="transmembrane region" description="Helical" evidence="6">
    <location>
        <begin position="193"/>
        <end position="217"/>
    </location>
</feature>
<dbReference type="GO" id="GO:0005886">
    <property type="term" value="C:plasma membrane"/>
    <property type="evidence" value="ECO:0007669"/>
    <property type="project" value="UniProtKB-SubCell"/>
</dbReference>
<dbReference type="PROSITE" id="PS50928">
    <property type="entry name" value="ABC_TM1"/>
    <property type="match status" value="1"/>
</dbReference>
<keyword evidence="4 6" id="KW-1133">Transmembrane helix</keyword>
<evidence type="ECO:0000313" key="10">
    <source>
        <dbReference type="Proteomes" id="UP000296469"/>
    </source>
</evidence>
<protein>
    <submittedName>
        <fullName evidence="9">ABC transporter permease subunit</fullName>
    </submittedName>
</protein>
<evidence type="ECO:0000259" key="8">
    <source>
        <dbReference type="PROSITE" id="PS50928"/>
    </source>
</evidence>
<feature type="transmembrane region" description="Helical" evidence="6">
    <location>
        <begin position="35"/>
        <end position="55"/>
    </location>
</feature>
<keyword evidence="5 6" id="KW-0472">Membrane</keyword>
<evidence type="ECO:0000313" key="9">
    <source>
        <dbReference type="EMBL" id="QCB94081.1"/>
    </source>
</evidence>
<dbReference type="AlphaFoldDB" id="A0A4P7SJS1"/>
<dbReference type="PANTHER" id="PTHR30177">
    <property type="entry name" value="GLYCINE BETAINE/L-PROLINE TRANSPORT SYSTEM PERMEASE PROTEIN PROW"/>
    <property type="match status" value="1"/>
</dbReference>
<proteinExistence type="inferred from homology"/>
<dbReference type="InterPro" id="IPR000515">
    <property type="entry name" value="MetI-like"/>
</dbReference>
<feature type="compositionally biased region" description="Low complexity" evidence="7">
    <location>
        <begin position="229"/>
        <end position="261"/>
    </location>
</feature>
<feature type="transmembrane region" description="Helical" evidence="6">
    <location>
        <begin position="162"/>
        <end position="181"/>
    </location>
</feature>
<reference evidence="9 10" key="1">
    <citation type="submission" date="2019-04" db="EMBL/GenBank/DDBJ databases">
        <title>Isolation and identification of Cellulomonas shaoxiangyii sp. Nov. isolated from feces of the Tibetan antelopes (Pantholops hodgsonii) in the Qinghai-Tibet plateau of China.</title>
        <authorList>
            <person name="Tian Z."/>
        </authorList>
    </citation>
    <scope>NUCLEOTIDE SEQUENCE [LARGE SCALE GENOMIC DNA]</scope>
    <source>
        <strain evidence="9 10">Z28</strain>
    </source>
</reference>
<dbReference type="Gene3D" id="1.10.3720.10">
    <property type="entry name" value="MetI-like"/>
    <property type="match status" value="1"/>
</dbReference>
<comment type="similarity">
    <text evidence="6">Belongs to the binding-protein-dependent transport system permease family.</text>
</comment>
<keyword evidence="3 6" id="KW-0812">Transmembrane</keyword>
<dbReference type="InterPro" id="IPR035906">
    <property type="entry name" value="MetI-like_sf"/>
</dbReference>
<accession>A0A4P7SJS1</accession>
<keyword evidence="2 6" id="KW-0813">Transport</keyword>
<comment type="subcellular location">
    <subcellularLocation>
        <location evidence="6">Cell membrane</location>
        <topology evidence="6">Multi-pass membrane protein</topology>
    </subcellularLocation>
    <subcellularLocation>
        <location evidence="1">Membrane</location>
        <topology evidence="1">Multi-pass membrane protein</topology>
    </subcellularLocation>
</comment>
<dbReference type="SUPFAM" id="SSF161098">
    <property type="entry name" value="MetI-like"/>
    <property type="match status" value="1"/>
</dbReference>
<keyword evidence="10" id="KW-1185">Reference proteome</keyword>
<dbReference type="OrthoDB" id="3233284at2"/>
<dbReference type="InterPro" id="IPR051204">
    <property type="entry name" value="ABC_transp_perm/SBD"/>
</dbReference>
<gene>
    <name evidence="9" type="ORF">E5225_11415</name>
</gene>
<evidence type="ECO:0000256" key="4">
    <source>
        <dbReference type="ARBA" id="ARBA00022989"/>
    </source>
</evidence>
<feature type="transmembrane region" description="Helical" evidence="6">
    <location>
        <begin position="62"/>
        <end position="84"/>
    </location>
</feature>
<dbReference type="GO" id="GO:0055085">
    <property type="term" value="P:transmembrane transport"/>
    <property type="evidence" value="ECO:0007669"/>
    <property type="project" value="InterPro"/>
</dbReference>
<dbReference type="EMBL" id="CP039291">
    <property type="protein sequence ID" value="QCB94081.1"/>
    <property type="molecule type" value="Genomic_DNA"/>
</dbReference>
<dbReference type="Proteomes" id="UP000296469">
    <property type="component" value="Chromosome"/>
</dbReference>
<dbReference type="KEGG" id="celz:E5225_11415"/>
<feature type="transmembrane region" description="Helical" evidence="6">
    <location>
        <begin position="96"/>
        <end position="116"/>
    </location>
</feature>